<evidence type="ECO:0000313" key="2">
    <source>
        <dbReference type="Proteomes" id="UP001243375"/>
    </source>
</evidence>
<dbReference type="EMBL" id="JASBWU010000012">
    <property type="protein sequence ID" value="KAJ9117595.1"/>
    <property type="molecule type" value="Genomic_DNA"/>
</dbReference>
<evidence type="ECO:0000313" key="1">
    <source>
        <dbReference type="EMBL" id="KAJ9117595.1"/>
    </source>
</evidence>
<gene>
    <name evidence="1" type="ORF">QFC22_004445</name>
</gene>
<sequence length="832" mass="89977">MPSVRVRRNTATVAQVVPVEHLQNISTSSNGNPTRREVITAAGNGLESSAELSDANGTDGRSAVRDAAVVQLAPPFAVATGHKDEGNQMETVPSATTTSDYATKSTMQATESATLNTSTFAAPAAAGVRKRARSRTIQAIFPLPTTTTETIDTPQQLPGNTWPPGNLHTTQDTIYEESAAGPTPPSSPARKRPTSSDTDLRRSLSQERTHRASTIARARGISISSTSGSAPIGIRLPARDQSQVDEAVSAGSPSTARRRSAEGHGQAEGGYGRPRSASVAVGVTERSRLSGERERRDSVVVSSSSKAEDGAAATATDIVATAAGHRARAKTVASLPTTTRGRAGSVGLMSYFGLGDGMEAKMQSWEDSRRDLMEKGLPPVAVLTPPQETSEEATLDEEDGGEGHDDEVVEHLDVIGKSSHFASYGQLETVGRVVDRQSAATGVNNAGLRLRKPTLASRKPPDSTVESVSTTDKPSIKPDDQVSDATSSEEEDALDEHVKDVLHKSKKEWLKRSMKGVWAFLKTPMGIITGIYGFMVVFWGAALVLFLLGWIPTSSKNTKDVWVERCSQIENGLFTVTGVGFIPWRVMDVYRIFRIWQLKRLSVKLRKKRGLPPIEDPDDLPDPKLDPTFVPVLSEYQQALLEYEQERFMASQTWYRPHATETHRAFSITWALWICSLIVGNSVFQCMLCGCMWGLNRHQRPAWTTGSLIPLSFGCGIASGILIWKGGERTKKKAQVEKKLREALGMDGQEGQEGLLENAEKPAQTLAIGAEGRSSNDSDIGDTSPTASEGRNSQRLLPSTSDSPVNQKSELHHTENHDEIEMQEKRSLAGHG</sequence>
<dbReference type="Proteomes" id="UP001243375">
    <property type="component" value="Unassembled WGS sequence"/>
</dbReference>
<protein>
    <submittedName>
        <fullName evidence="1">Uncharacterized protein</fullName>
    </submittedName>
</protein>
<accession>A0ACC2X0L5</accession>
<name>A0ACC2X0L5_9TREE</name>
<comment type="caution">
    <text evidence="1">The sequence shown here is derived from an EMBL/GenBank/DDBJ whole genome shotgun (WGS) entry which is preliminary data.</text>
</comment>
<keyword evidence="2" id="KW-1185">Reference proteome</keyword>
<proteinExistence type="predicted"/>
<organism evidence="1 2">
    <name type="scientific">Naganishia vaughanmartiniae</name>
    <dbReference type="NCBI Taxonomy" id="1424756"/>
    <lineage>
        <taxon>Eukaryota</taxon>
        <taxon>Fungi</taxon>
        <taxon>Dikarya</taxon>
        <taxon>Basidiomycota</taxon>
        <taxon>Agaricomycotina</taxon>
        <taxon>Tremellomycetes</taxon>
        <taxon>Filobasidiales</taxon>
        <taxon>Filobasidiaceae</taxon>
        <taxon>Naganishia</taxon>
    </lineage>
</organism>
<reference evidence="1" key="1">
    <citation type="submission" date="2023-04" db="EMBL/GenBank/DDBJ databases">
        <title>Draft Genome sequencing of Naganishia species isolated from polar environments using Oxford Nanopore Technology.</title>
        <authorList>
            <person name="Leo P."/>
            <person name="Venkateswaran K."/>
        </authorList>
    </citation>
    <scope>NUCLEOTIDE SEQUENCE</scope>
    <source>
        <strain evidence="1">MNA-CCFEE 5425</strain>
    </source>
</reference>